<accession>A0A0F7KAN1</accession>
<dbReference type="InterPro" id="IPR013491">
    <property type="entry name" value="Tape_meas_N"/>
</dbReference>
<protein>
    <submittedName>
        <fullName evidence="4">Tape measure domain-containing protein</fullName>
    </submittedName>
</protein>
<reference evidence="3 5" key="2">
    <citation type="journal article" date="2016" name="Genome Announc.">
        <title>Genome Sequence of Nitrosomonas communis Strain Nm2, a Mesophilic Ammonia-Oxidizing Bacterium Isolated from Mediterranean Soil.</title>
        <authorList>
            <person name="Kozlowski J.A."/>
            <person name="Kits K.D."/>
            <person name="Stein L.Y."/>
        </authorList>
    </citation>
    <scope>NUCLEOTIDE SEQUENCE [LARGE SCALE GENOMIC DNA]</scope>
    <source>
        <strain evidence="3 5">Nm2</strain>
    </source>
</reference>
<dbReference type="NCBIfam" id="TIGR02675">
    <property type="entry name" value="tape_meas_nterm"/>
    <property type="match status" value="1"/>
</dbReference>
<dbReference type="EMBL" id="VNHT01000102">
    <property type="protein sequence ID" value="TYP72750.1"/>
    <property type="molecule type" value="Genomic_DNA"/>
</dbReference>
<keyword evidence="5" id="KW-1185">Reference proteome</keyword>
<dbReference type="Pfam" id="PF20155">
    <property type="entry name" value="TMP_3"/>
    <property type="match status" value="1"/>
</dbReference>
<evidence type="ECO:0000259" key="2">
    <source>
        <dbReference type="Pfam" id="PF20155"/>
    </source>
</evidence>
<name>A0A0F7KAN1_9PROT</name>
<dbReference type="RefSeq" id="WP_046849425.1">
    <property type="nucleotide sequence ID" value="NZ_CP011451.1"/>
</dbReference>
<dbReference type="Proteomes" id="UP000324176">
    <property type="component" value="Unassembled WGS sequence"/>
</dbReference>
<organism evidence="3 5">
    <name type="scientific">Nitrosomonas communis</name>
    <dbReference type="NCBI Taxonomy" id="44574"/>
    <lineage>
        <taxon>Bacteria</taxon>
        <taxon>Pseudomonadati</taxon>
        <taxon>Pseudomonadota</taxon>
        <taxon>Betaproteobacteria</taxon>
        <taxon>Nitrosomonadales</taxon>
        <taxon>Nitrosomonadaceae</taxon>
        <taxon>Nitrosomonas</taxon>
    </lineage>
</organism>
<dbReference type="OrthoDB" id="8543134at2"/>
<evidence type="ECO:0000313" key="6">
    <source>
        <dbReference type="Proteomes" id="UP000324176"/>
    </source>
</evidence>
<evidence type="ECO:0000313" key="4">
    <source>
        <dbReference type="EMBL" id="TYP72750.1"/>
    </source>
</evidence>
<evidence type="ECO:0000313" key="5">
    <source>
        <dbReference type="Proteomes" id="UP000034156"/>
    </source>
</evidence>
<evidence type="ECO:0000313" key="3">
    <source>
        <dbReference type="EMBL" id="AKH37340.1"/>
    </source>
</evidence>
<dbReference type="AlphaFoldDB" id="A0A0F7KAN1"/>
<dbReference type="Proteomes" id="UP000034156">
    <property type="component" value="Chromosome"/>
</dbReference>
<reference evidence="5" key="1">
    <citation type="submission" date="2015-05" db="EMBL/GenBank/DDBJ databases">
        <title>Draft genome of Nitrosomonas communis strain Nm2.</title>
        <authorList>
            <person name="Kozlowski J.A."/>
            <person name="Kits K.D."/>
            <person name="Stein L.Y."/>
        </authorList>
    </citation>
    <scope>NUCLEOTIDE SEQUENCE [LARGE SCALE GENOMIC DNA]</scope>
    <source>
        <strain evidence="5">Nm2</strain>
    </source>
</reference>
<dbReference type="PATRIC" id="fig|44574.3.peg.1252"/>
<dbReference type="EMBL" id="CP011451">
    <property type="protein sequence ID" value="AKH37340.1"/>
    <property type="molecule type" value="Genomic_DNA"/>
</dbReference>
<dbReference type="KEGG" id="nco:AAW31_05200"/>
<keyword evidence="1" id="KW-0175">Coiled coil</keyword>
<proteinExistence type="predicted"/>
<reference evidence="4 6" key="3">
    <citation type="submission" date="2019-07" db="EMBL/GenBank/DDBJ databases">
        <title>Active sludge and wastewater microbial communities from Klosterneuburg, Austria.</title>
        <authorList>
            <person name="Wagner M."/>
        </authorList>
    </citation>
    <scope>NUCLEOTIDE SEQUENCE [LARGE SCALE GENOMIC DNA]</scope>
    <source>
        <strain evidence="4 6">Nm2</strain>
    </source>
</reference>
<evidence type="ECO:0000256" key="1">
    <source>
        <dbReference type="SAM" id="Coils"/>
    </source>
</evidence>
<feature type="coiled-coil region" evidence="1">
    <location>
        <begin position="440"/>
        <end position="467"/>
    </location>
</feature>
<gene>
    <name evidence="3" type="ORF">AAW31_05200</name>
    <name evidence="4" type="ORF">BCL69_11021</name>
</gene>
<sequence>MVAGFASFQSIKSVADAALDIEKLNNTLQVGLGSVDASNDAMQFLRETSNELGLDLRVSAEQFSRLAAAAKGTALEGQATRDIFEGISKASVSLSLSTDEASGALLAVQQMVSKGKVSLEELSGQLGERLPGALQIAARSMGMTTTELNALVSSGKLTAEELLPKLAAELEKTFGAQSQQAAQGLQAQINRFNTAMFEMKVAIGNTGLIDFLSSGIQLATRLANAMAGVFGSSENLSAFDKHMAGVGSAENLSKIEKQKVKVEELRQKVADIADIKNIPIRGDFFFPQREFDQAREDYQNAIDDLYKMTISANKKIKESAVSTASSANKLTEDMVKRGQKITESVISPSEKYAQTQKELNSLLKAGRITQETYNRALQKAQEEYTKTATVTKTSVSESQRFLDALIKEASQSGLTSTEIKRLEAAKLGVLDVAAPLIDKIEQENQALKAQQIQIDSITKNLQRYQQITESVLTDQEKYDRQVQILSEARNATDGTAISQETYNRALKQAEE</sequence>
<feature type="domain" description="Tape measure protein N-terminal" evidence="2">
    <location>
        <begin position="13"/>
        <end position="199"/>
    </location>
</feature>